<keyword evidence="2" id="KW-1185">Reference proteome</keyword>
<gene>
    <name evidence="1" type="ORF">N790_00565</name>
</gene>
<name>A0A091C6K8_9GAMM</name>
<organism evidence="1 2">
    <name type="scientific">Arenimonas malthae CC-JY-1</name>
    <dbReference type="NCBI Taxonomy" id="1384054"/>
    <lineage>
        <taxon>Bacteria</taxon>
        <taxon>Pseudomonadati</taxon>
        <taxon>Pseudomonadota</taxon>
        <taxon>Gammaproteobacteria</taxon>
        <taxon>Lysobacterales</taxon>
        <taxon>Lysobacteraceae</taxon>
        <taxon>Arenimonas</taxon>
    </lineage>
</organism>
<dbReference type="AlphaFoldDB" id="A0A091C6K8"/>
<evidence type="ECO:0000313" key="2">
    <source>
        <dbReference type="Proteomes" id="UP000029392"/>
    </source>
</evidence>
<sequence>MSATTTQLPDITPFQDGERPILSPTRVGQEFLLGIQDLADLSRVHRHTVRTHPENNQLQATLVNLLRVRSAAMVVNHDPQKAAFFIRNQPIPSFDHKTALQLVGEGRTEDVIGYLASIESGFVG</sequence>
<accession>A0A091C6K8</accession>
<dbReference type="EMBL" id="AVCH01000001">
    <property type="protein sequence ID" value="KFN52295.1"/>
    <property type="molecule type" value="Genomic_DNA"/>
</dbReference>
<comment type="caution">
    <text evidence="1">The sequence shown here is derived from an EMBL/GenBank/DDBJ whole genome shotgun (WGS) entry which is preliminary data.</text>
</comment>
<evidence type="ECO:0000313" key="1">
    <source>
        <dbReference type="EMBL" id="KFN52295.1"/>
    </source>
</evidence>
<proteinExistence type="predicted"/>
<protein>
    <submittedName>
        <fullName evidence="1">Uncharacterized protein</fullName>
    </submittedName>
</protein>
<dbReference type="Proteomes" id="UP000029392">
    <property type="component" value="Unassembled WGS sequence"/>
</dbReference>
<dbReference type="STRING" id="1384054.N790_00565"/>
<reference evidence="1 2" key="1">
    <citation type="submission" date="2013-09" db="EMBL/GenBank/DDBJ databases">
        <title>Genome sequencing of Arenimonas malthae.</title>
        <authorList>
            <person name="Chen F."/>
            <person name="Wang G."/>
        </authorList>
    </citation>
    <scope>NUCLEOTIDE SEQUENCE [LARGE SCALE GENOMIC DNA]</scope>
    <source>
        <strain evidence="1 2">CC-JY-1</strain>
    </source>
</reference>
<dbReference type="RefSeq" id="WP_245593716.1">
    <property type="nucleotide sequence ID" value="NZ_AVCH01000001.1"/>
</dbReference>
<dbReference type="eggNOG" id="ENOG5030CX6">
    <property type="taxonomic scope" value="Bacteria"/>
</dbReference>